<protein>
    <submittedName>
        <fullName evidence="1">Uncharacterized protein</fullName>
    </submittedName>
</protein>
<dbReference type="Proteomes" id="UP000785679">
    <property type="component" value="Unassembled WGS sequence"/>
</dbReference>
<proteinExistence type="predicted"/>
<reference evidence="1" key="1">
    <citation type="submission" date="2019-06" db="EMBL/GenBank/DDBJ databases">
        <authorList>
            <person name="Zheng W."/>
        </authorList>
    </citation>
    <scope>NUCLEOTIDE SEQUENCE</scope>
    <source>
        <strain evidence="1">QDHG01</strain>
    </source>
</reference>
<dbReference type="EMBL" id="RRYP01000175">
    <property type="protein sequence ID" value="TNV87873.1"/>
    <property type="molecule type" value="Genomic_DNA"/>
</dbReference>
<comment type="caution">
    <text evidence="1">The sequence shown here is derived from an EMBL/GenBank/DDBJ whole genome shotgun (WGS) entry which is preliminary data.</text>
</comment>
<evidence type="ECO:0000313" key="2">
    <source>
        <dbReference type="Proteomes" id="UP000785679"/>
    </source>
</evidence>
<evidence type="ECO:0000313" key="1">
    <source>
        <dbReference type="EMBL" id="TNV87873.1"/>
    </source>
</evidence>
<keyword evidence="2" id="KW-1185">Reference proteome</keyword>
<sequence length="84" mass="9917">MEYAWRYFYRFQGSLVLCGLKIWPCVFEIQQSILRIISQNNLIIYRILGGKIIGTKLNQTEIETQLAKQHRNNIQQQALNSQCQ</sequence>
<name>A0A8J8TB09_HALGN</name>
<dbReference type="AlphaFoldDB" id="A0A8J8TB09"/>
<gene>
    <name evidence="1" type="ORF">FGO68_gene12569</name>
</gene>
<accession>A0A8J8TB09</accession>
<organism evidence="1 2">
    <name type="scientific">Halteria grandinella</name>
    <dbReference type="NCBI Taxonomy" id="5974"/>
    <lineage>
        <taxon>Eukaryota</taxon>
        <taxon>Sar</taxon>
        <taxon>Alveolata</taxon>
        <taxon>Ciliophora</taxon>
        <taxon>Intramacronucleata</taxon>
        <taxon>Spirotrichea</taxon>
        <taxon>Stichotrichia</taxon>
        <taxon>Sporadotrichida</taxon>
        <taxon>Halteriidae</taxon>
        <taxon>Halteria</taxon>
    </lineage>
</organism>